<organism evidence="1 2">
    <name type="scientific">Aegilops tauschii subsp. strangulata</name>
    <name type="common">Goatgrass</name>
    <dbReference type="NCBI Taxonomy" id="200361"/>
    <lineage>
        <taxon>Eukaryota</taxon>
        <taxon>Viridiplantae</taxon>
        <taxon>Streptophyta</taxon>
        <taxon>Embryophyta</taxon>
        <taxon>Tracheophyta</taxon>
        <taxon>Spermatophyta</taxon>
        <taxon>Magnoliopsida</taxon>
        <taxon>Liliopsida</taxon>
        <taxon>Poales</taxon>
        <taxon>Poaceae</taxon>
        <taxon>BOP clade</taxon>
        <taxon>Pooideae</taxon>
        <taxon>Triticodae</taxon>
        <taxon>Triticeae</taxon>
        <taxon>Triticinae</taxon>
        <taxon>Aegilops</taxon>
    </lineage>
</organism>
<dbReference type="EnsemblPlants" id="AET4Gv20283600.8">
    <property type="protein sequence ID" value="AET4Gv20283600.8"/>
    <property type="gene ID" value="AET4Gv20283600"/>
</dbReference>
<sequence length="43" mass="4665">AEQSAAEVALMEIVESIPTIGRIPAANVELLMAMTCILYPQYL</sequence>
<reference evidence="1" key="4">
    <citation type="submission" date="2019-03" db="UniProtKB">
        <authorList>
            <consortium name="EnsemblPlants"/>
        </authorList>
    </citation>
    <scope>IDENTIFICATION</scope>
</reference>
<accession>A0A453HRT9</accession>
<name>A0A453HRT9_AEGTS</name>
<reference evidence="2" key="1">
    <citation type="journal article" date="2014" name="Science">
        <title>Ancient hybridizations among the ancestral genomes of bread wheat.</title>
        <authorList>
            <consortium name="International Wheat Genome Sequencing Consortium,"/>
            <person name="Marcussen T."/>
            <person name="Sandve S.R."/>
            <person name="Heier L."/>
            <person name="Spannagl M."/>
            <person name="Pfeifer M."/>
            <person name="Jakobsen K.S."/>
            <person name="Wulff B.B."/>
            <person name="Steuernagel B."/>
            <person name="Mayer K.F."/>
            <person name="Olsen O.A."/>
        </authorList>
    </citation>
    <scope>NUCLEOTIDE SEQUENCE [LARGE SCALE GENOMIC DNA]</scope>
    <source>
        <strain evidence="2">cv. AL8/78</strain>
    </source>
</reference>
<reference evidence="1" key="3">
    <citation type="journal article" date="2017" name="Nature">
        <title>Genome sequence of the progenitor of the wheat D genome Aegilops tauschii.</title>
        <authorList>
            <person name="Luo M.C."/>
            <person name="Gu Y.Q."/>
            <person name="Puiu D."/>
            <person name="Wang H."/>
            <person name="Twardziok S.O."/>
            <person name="Deal K.R."/>
            <person name="Huo N."/>
            <person name="Zhu T."/>
            <person name="Wang L."/>
            <person name="Wang Y."/>
            <person name="McGuire P.E."/>
            <person name="Liu S."/>
            <person name="Long H."/>
            <person name="Ramasamy R.K."/>
            <person name="Rodriguez J.C."/>
            <person name="Van S.L."/>
            <person name="Yuan L."/>
            <person name="Wang Z."/>
            <person name="Xia Z."/>
            <person name="Xiao L."/>
            <person name="Anderson O.D."/>
            <person name="Ouyang S."/>
            <person name="Liang Y."/>
            <person name="Zimin A.V."/>
            <person name="Pertea G."/>
            <person name="Qi P."/>
            <person name="Bennetzen J.L."/>
            <person name="Dai X."/>
            <person name="Dawson M.W."/>
            <person name="Muller H.G."/>
            <person name="Kugler K."/>
            <person name="Rivarola-Duarte L."/>
            <person name="Spannagl M."/>
            <person name="Mayer K.F.X."/>
            <person name="Lu F.H."/>
            <person name="Bevan M.W."/>
            <person name="Leroy P."/>
            <person name="Li P."/>
            <person name="You F.M."/>
            <person name="Sun Q."/>
            <person name="Liu Z."/>
            <person name="Lyons E."/>
            <person name="Wicker T."/>
            <person name="Salzberg S.L."/>
            <person name="Devos K.M."/>
            <person name="Dvorak J."/>
        </authorList>
    </citation>
    <scope>NUCLEOTIDE SEQUENCE [LARGE SCALE GENOMIC DNA]</scope>
    <source>
        <strain evidence="1">cv. AL8/78</strain>
    </source>
</reference>
<evidence type="ECO:0000313" key="1">
    <source>
        <dbReference type="EnsemblPlants" id="AET4Gv20283600.8"/>
    </source>
</evidence>
<dbReference type="Gramene" id="AET4Gv20283600.8">
    <property type="protein sequence ID" value="AET4Gv20283600.8"/>
    <property type="gene ID" value="AET4Gv20283600"/>
</dbReference>
<dbReference type="Proteomes" id="UP000015105">
    <property type="component" value="Chromosome 4D"/>
</dbReference>
<keyword evidence="2" id="KW-1185">Reference proteome</keyword>
<reference evidence="1" key="5">
    <citation type="journal article" date="2021" name="G3 (Bethesda)">
        <title>Aegilops tauschii genome assembly Aet v5.0 features greater sequence contiguity and improved annotation.</title>
        <authorList>
            <person name="Wang L."/>
            <person name="Zhu T."/>
            <person name="Rodriguez J.C."/>
            <person name="Deal K.R."/>
            <person name="Dubcovsky J."/>
            <person name="McGuire P.E."/>
            <person name="Lux T."/>
            <person name="Spannagl M."/>
            <person name="Mayer K.F.X."/>
            <person name="Baldrich P."/>
            <person name="Meyers B.C."/>
            <person name="Huo N."/>
            <person name="Gu Y.Q."/>
            <person name="Zhou H."/>
            <person name="Devos K.M."/>
            <person name="Bennetzen J.L."/>
            <person name="Unver T."/>
            <person name="Budak H."/>
            <person name="Gulick P.J."/>
            <person name="Galiba G."/>
            <person name="Kalapos B."/>
            <person name="Nelson D.R."/>
            <person name="Li P."/>
            <person name="You F.M."/>
            <person name="Luo M.C."/>
            <person name="Dvorak J."/>
        </authorList>
    </citation>
    <scope>NUCLEOTIDE SEQUENCE [LARGE SCALE GENOMIC DNA]</scope>
    <source>
        <strain evidence="1">cv. AL8/78</strain>
    </source>
</reference>
<proteinExistence type="predicted"/>
<protein>
    <submittedName>
        <fullName evidence="1">Uncharacterized protein</fullName>
    </submittedName>
</protein>
<reference evidence="2" key="2">
    <citation type="journal article" date="2017" name="Nat. Plants">
        <title>The Aegilops tauschii genome reveals multiple impacts of transposons.</title>
        <authorList>
            <person name="Zhao G."/>
            <person name="Zou C."/>
            <person name="Li K."/>
            <person name="Wang K."/>
            <person name="Li T."/>
            <person name="Gao L."/>
            <person name="Zhang X."/>
            <person name="Wang H."/>
            <person name="Yang Z."/>
            <person name="Liu X."/>
            <person name="Jiang W."/>
            <person name="Mao L."/>
            <person name="Kong X."/>
            <person name="Jiao Y."/>
            <person name="Jia J."/>
        </authorList>
    </citation>
    <scope>NUCLEOTIDE SEQUENCE [LARGE SCALE GENOMIC DNA]</scope>
    <source>
        <strain evidence="2">cv. AL8/78</strain>
    </source>
</reference>
<evidence type="ECO:0000313" key="2">
    <source>
        <dbReference type="Proteomes" id="UP000015105"/>
    </source>
</evidence>
<dbReference type="AlphaFoldDB" id="A0A453HRT9"/>